<dbReference type="CDD" id="cd11835">
    <property type="entry name" value="SH3_ARHGAP32_33"/>
    <property type="match status" value="1"/>
</dbReference>
<feature type="compositionally biased region" description="Basic and acidic residues" evidence="15">
    <location>
        <begin position="7"/>
        <end position="21"/>
    </location>
</feature>
<dbReference type="FunFam" id="2.30.30.40:FF:000030">
    <property type="entry name" value="rho GTPase-activating protein 32 isoform X2"/>
    <property type="match status" value="1"/>
</dbReference>
<evidence type="ECO:0000313" key="18">
    <source>
        <dbReference type="EMBL" id="KAJ8791444.1"/>
    </source>
</evidence>
<dbReference type="SUPFAM" id="SSF64268">
    <property type="entry name" value="PX domain"/>
    <property type="match status" value="1"/>
</dbReference>
<feature type="domain" description="SH3" evidence="16">
    <location>
        <begin position="939"/>
        <end position="1001"/>
    </location>
</feature>
<comment type="function">
    <text evidence="8">May be involved in several stages of intracellular trafficking. Could play an important role in the regulation of glucose transport by insulin. May act as a downstream effector of RHOQ/TC10 in the regulation of insulin-stimulated glucose transport.</text>
</comment>
<feature type="compositionally biased region" description="Low complexity" evidence="15">
    <location>
        <begin position="1759"/>
        <end position="1783"/>
    </location>
</feature>
<protein>
    <recommendedName>
        <fullName evidence="10">Rho GTPase-activating protein 33</fullName>
    </recommendedName>
    <alternativeName>
        <fullName evidence="13">Rho-type GTPase-activating protein 33</fullName>
    </alternativeName>
    <alternativeName>
        <fullName evidence="11">Sorting nexin-26</fullName>
    </alternativeName>
    <alternativeName>
        <fullName evidence="12">Tc10/CDC42 GTPase-activating protein</fullName>
    </alternativeName>
</protein>
<dbReference type="FunFam" id="1.10.555.10:FF:000002">
    <property type="entry name" value="rho GTPase-activating protein 32 isoform X1"/>
    <property type="match status" value="1"/>
</dbReference>
<dbReference type="GO" id="GO:0015031">
    <property type="term" value="P:protein transport"/>
    <property type="evidence" value="ECO:0007669"/>
    <property type="project" value="UniProtKB-KW"/>
</dbReference>
<dbReference type="GO" id="GO:0035091">
    <property type="term" value="F:phosphatidylinositol binding"/>
    <property type="evidence" value="ECO:0007669"/>
    <property type="project" value="InterPro"/>
</dbReference>
<evidence type="ECO:0000256" key="3">
    <source>
        <dbReference type="ARBA" id="ARBA00022448"/>
    </source>
</evidence>
<evidence type="ECO:0000256" key="1">
    <source>
        <dbReference type="ARBA" id="ARBA00008795"/>
    </source>
</evidence>
<feature type="compositionally biased region" description="Low complexity" evidence="15">
    <location>
        <begin position="1496"/>
        <end position="1538"/>
    </location>
</feature>
<feature type="region of interest" description="Disordered" evidence="15">
    <location>
        <begin position="1"/>
        <end position="35"/>
    </location>
</feature>
<dbReference type="SMART" id="SM00324">
    <property type="entry name" value="RhoGAP"/>
    <property type="match status" value="1"/>
</dbReference>
<dbReference type="Pfam" id="PF00620">
    <property type="entry name" value="RhoGAP"/>
    <property type="match status" value="1"/>
</dbReference>
<keyword evidence="7" id="KW-0653">Protein transport</keyword>
<feature type="compositionally biased region" description="Low complexity" evidence="15">
    <location>
        <begin position="2038"/>
        <end position="2052"/>
    </location>
</feature>
<dbReference type="GO" id="GO:0007264">
    <property type="term" value="P:small GTPase-mediated signal transduction"/>
    <property type="evidence" value="ECO:0007669"/>
    <property type="project" value="TreeGrafter"/>
</dbReference>
<dbReference type="Gene3D" id="1.10.555.10">
    <property type="entry name" value="Rho GTPase activation protein"/>
    <property type="match status" value="1"/>
</dbReference>
<dbReference type="GO" id="GO:0005938">
    <property type="term" value="C:cell cortex"/>
    <property type="evidence" value="ECO:0007669"/>
    <property type="project" value="TreeGrafter"/>
</dbReference>
<evidence type="ECO:0000256" key="2">
    <source>
        <dbReference type="ARBA" id="ARBA00022443"/>
    </source>
</evidence>
<dbReference type="PROSITE" id="PS50238">
    <property type="entry name" value="RHOGAP"/>
    <property type="match status" value="1"/>
</dbReference>
<dbReference type="Gene3D" id="2.30.30.40">
    <property type="entry name" value="SH3 Domains"/>
    <property type="match status" value="1"/>
</dbReference>
<evidence type="ECO:0000256" key="7">
    <source>
        <dbReference type="ARBA" id="ARBA00022927"/>
    </source>
</evidence>
<keyword evidence="5" id="KW-0488">Methylation</keyword>
<keyword evidence="2 14" id="KW-0728">SH3 domain</keyword>
<feature type="region of interest" description="Disordered" evidence="15">
    <location>
        <begin position="1317"/>
        <end position="1618"/>
    </location>
</feature>
<evidence type="ECO:0000256" key="10">
    <source>
        <dbReference type="ARBA" id="ARBA00070262"/>
    </source>
</evidence>
<evidence type="ECO:0000256" key="13">
    <source>
        <dbReference type="ARBA" id="ARBA00083411"/>
    </source>
</evidence>
<feature type="compositionally biased region" description="Low complexity" evidence="15">
    <location>
        <begin position="1643"/>
        <end position="1659"/>
    </location>
</feature>
<dbReference type="GO" id="GO:0001650">
    <property type="term" value="C:fibrillar center"/>
    <property type="evidence" value="ECO:0007669"/>
    <property type="project" value="TreeGrafter"/>
</dbReference>
<name>A0AB34HIW5_ESCRO</name>
<feature type="region of interest" description="Disordered" evidence="15">
    <location>
        <begin position="411"/>
        <end position="489"/>
    </location>
</feature>
<feature type="region of interest" description="Disordered" evidence="15">
    <location>
        <begin position="58"/>
        <end position="212"/>
    </location>
</feature>
<dbReference type="GO" id="GO:0005794">
    <property type="term" value="C:Golgi apparatus"/>
    <property type="evidence" value="ECO:0007669"/>
    <property type="project" value="TreeGrafter"/>
</dbReference>
<feature type="compositionally biased region" description="Polar residues" evidence="15">
    <location>
        <begin position="529"/>
        <end position="539"/>
    </location>
</feature>
<proteinExistence type="inferred from homology"/>
<feature type="compositionally biased region" description="Pro residues" evidence="15">
    <location>
        <begin position="268"/>
        <end position="278"/>
    </location>
</feature>
<evidence type="ECO:0000256" key="14">
    <source>
        <dbReference type="PROSITE-ProRule" id="PRU00192"/>
    </source>
</evidence>
<dbReference type="InterPro" id="IPR051576">
    <property type="entry name" value="PX-Rho_GAP"/>
</dbReference>
<dbReference type="Proteomes" id="UP001159641">
    <property type="component" value="Unassembled WGS sequence"/>
</dbReference>
<keyword evidence="6" id="KW-0597">Phosphoprotein</keyword>
<feature type="compositionally biased region" description="Polar residues" evidence="15">
    <location>
        <begin position="1451"/>
        <end position="1471"/>
    </location>
</feature>
<dbReference type="PANTHER" id="PTHR15729">
    <property type="entry name" value="CDC42 GTPASE-ACTIVATING PROTEIN"/>
    <property type="match status" value="1"/>
</dbReference>
<comment type="similarity">
    <text evidence="1">Belongs to the PX domain-containing GAP family.</text>
</comment>
<accession>A0AB34HIW5</accession>
<dbReference type="InterPro" id="IPR036871">
    <property type="entry name" value="PX_dom_sf"/>
</dbReference>
<keyword evidence="3" id="KW-0813">Transport</keyword>
<evidence type="ECO:0000256" key="15">
    <source>
        <dbReference type="SAM" id="MobiDB-lite"/>
    </source>
</evidence>
<dbReference type="GO" id="GO:0015629">
    <property type="term" value="C:actin cytoskeleton"/>
    <property type="evidence" value="ECO:0007669"/>
    <property type="project" value="TreeGrafter"/>
</dbReference>
<feature type="compositionally biased region" description="Polar residues" evidence="15">
    <location>
        <begin position="1834"/>
        <end position="1846"/>
    </location>
</feature>
<feature type="compositionally biased region" description="Pro residues" evidence="15">
    <location>
        <begin position="415"/>
        <end position="425"/>
    </location>
</feature>
<feature type="region of interest" description="Disordered" evidence="15">
    <location>
        <begin position="1919"/>
        <end position="1938"/>
    </location>
</feature>
<feature type="region of interest" description="Disordered" evidence="15">
    <location>
        <begin position="1690"/>
        <end position="1869"/>
    </location>
</feature>
<dbReference type="GO" id="GO:0005886">
    <property type="term" value="C:plasma membrane"/>
    <property type="evidence" value="ECO:0007669"/>
    <property type="project" value="TreeGrafter"/>
</dbReference>
<evidence type="ECO:0000256" key="12">
    <source>
        <dbReference type="ARBA" id="ARBA00075457"/>
    </source>
</evidence>
<dbReference type="InterPro" id="IPR000198">
    <property type="entry name" value="RhoGAP_dom"/>
</dbReference>
<gene>
    <name evidence="18" type="ORF">J1605_004249</name>
</gene>
<feature type="compositionally biased region" description="Pro residues" evidence="15">
    <location>
        <begin position="436"/>
        <end position="451"/>
    </location>
</feature>
<feature type="region of interest" description="Disordered" evidence="15">
    <location>
        <begin position="1638"/>
        <end position="1659"/>
    </location>
</feature>
<feature type="compositionally biased region" description="Low complexity" evidence="15">
    <location>
        <begin position="1847"/>
        <end position="1860"/>
    </location>
</feature>
<keyword evidence="19" id="KW-1185">Reference proteome</keyword>
<feature type="compositionally biased region" description="Low complexity" evidence="15">
    <location>
        <begin position="426"/>
        <end position="435"/>
    </location>
</feature>
<dbReference type="InterPro" id="IPR001452">
    <property type="entry name" value="SH3_domain"/>
</dbReference>
<feature type="region of interest" description="Disordered" evidence="15">
    <location>
        <begin position="261"/>
        <end position="288"/>
    </location>
</feature>
<organism evidence="18 19">
    <name type="scientific">Eschrichtius robustus</name>
    <name type="common">California gray whale</name>
    <name type="synonym">Eschrichtius gibbosus</name>
    <dbReference type="NCBI Taxonomy" id="9764"/>
    <lineage>
        <taxon>Eukaryota</taxon>
        <taxon>Metazoa</taxon>
        <taxon>Chordata</taxon>
        <taxon>Craniata</taxon>
        <taxon>Vertebrata</taxon>
        <taxon>Euteleostomi</taxon>
        <taxon>Mammalia</taxon>
        <taxon>Eutheria</taxon>
        <taxon>Laurasiatheria</taxon>
        <taxon>Artiodactyla</taxon>
        <taxon>Whippomorpha</taxon>
        <taxon>Cetacea</taxon>
        <taxon>Mysticeti</taxon>
        <taxon>Eschrichtiidae</taxon>
        <taxon>Eschrichtius</taxon>
    </lineage>
</organism>
<evidence type="ECO:0000256" key="5">
    <source>
        <dbReference type="ARBA" id="ARBA00022481"/>
    </source>
</evidence>
<feature type="region of interest" description="Disordered" evidence="15">
    <location>
        <begin position="1003"/>
        <end position="1029"/>
    </location>
</feature>
<evidence type="ECO:0000259" key="17">
    <source>
        <dbReference type="PROSITE" id="PS50238"/>
    </source>
</evidence>
<evidence type="ECO:0000256" key="4">
    <source>
        <dbReference type="ARBA" id="ARBA00022468"/>
    </source>
</evidence>
<comment type="subunit">
    <text evidence="9">Specifically interacts with CDC42 and RHOQ/TC10 through its Rho-GAP domain. Interacts with NEK6.</text>
</comment>
<evidence type="ECO:0000256" key="8">
    <source>
        <dbReference type="ARBA" id="ARBA00053764"/>
    </source>
</evidence>
<feature type="compositionally biased region" description="Low complexity" evidence="15">
    <location>
        <begin position="1720"/>
        <end position="1730"/>
    </location>
</feature>
<dbReference type="GO" id="GO:0005654">
    <property type="term" value="C:nucleoplasm"/>
    <property type="evidence" value="ECO:0007669"/>
    <property type="project" value="TreeGrafter"/>
</dbReference>
<evidence type="ECO:0000256" key="6">
    <source>
        <dbReference type="ARBA" id="ARBA00022553"/>
    </source>
</evidence>
<dbReference type="InterPro" id="IPR036028">
    <property type="entry name" value="SH3-like_dom_sf"/>
</dbReference>
<reference evidence="18 19" key="1">
    <citation type="submission" date="2022-11" db="EMBL/GenBank/DDBJ databases">
        <title>Whole genome sequence of Eschrichtius robustus ER-17-0199.</title>
        <authorList>
            <person name="Bruniche-Olsen A."/>
            <person name="Black A.N."/>
            <person name="Fields C.J."/>
            <person name="Walden K."/>
            <person name="Dewoody J.A."/>
        </authorList>
    </citation>
    <scope>NUCLEOTIDE SEQUENCE [LARGE SCALE GENOMIC DNA]</scope>
    <source>
        <strain evidence="18">ER-17-0199</strain>
        <tissue evidence="18">Blubber</tissue>
    </source>
</reference>
<dbReference type="Pfam" id="PF14604">
    <property type="entry name" value="SH3_9"/>
    <property type="match status" value="1"/>
</dbReference>
<dbReference type="SUPFAM" id="SSF50044">
    <property type="entry name" value="SH3-domain"/>
    <property type="match status" value="1"/>
</dbReference>
<comment type="caution">
    <text evidence="18">The sequence shown here is derived from an EMBL/GenBank/DDBJ whole genome shotgun (WGS) entry which is preliminary data.</text>
</comment>
<feature type="compositionally biased region" description="Basic and acidic residues" evidence="15">
    <location>
        <begin position="1398"/>
        <end position="1410"/>
    </location>
</feature>
<dbReference type="GO" id="GO:0005096">
    <property type="term" value="F:GTPase activator activity"/>
    <property type="evidence" value="ECO:0007669"/>
    <property type="project" value="UniProtKB-KW"/>
</dbReference>
<dbReference type="FunFam" id="3.30.1520.10:FF:000095">
    <property type="entry name" value="Rho GTPase-activating protein 33"/>
    <property type="match status" value="1"/>
</dbReference>
<feature type="region of interest" description="Disordered" evidence="15">
    <location>
        <begin position="755"/>
        <end position="793"/>
    </location>
</feature>
<dbReference type="InterPro" id="IPR008936">
    <property type="entry name" value="Rho_GTPase_activation_prot"/>
</dbReference>
<dbReference type="SUPFAM" id="SSF48350">
    <property type="entry name" value="GTPase activation domain, GAP"/>
    <property type="match status" value="1"/>
</dbReference>
<dbReference type="SMART" id="SM00326">
    <property type="entry name" value="SH3"/>
    <property type="match status" value="1"/>
</dbReference>
<dbReference type="CDD" id="cd04384">
    <property type="entry name" value="RhoGAP_CdGAP"/>
    <property type="match status" value="1"/>
</dbReference>
<dbReference type="PANTHER" id="PTHR15729:SF11">
    <property type="entry name" value="RHO GTPASE-ACTIVATING PROTEIN 33"/>
    <property type="match status" value="1"/>
</dbReference>
<evidence type="ECO:0000313" key="19">
    <source>
        <dbReference type="Proteomes" id="UP001159641"/>
    </source>
</evidence>
<feature type="compositionally biased region" description="Polar residues" evidence="15">
    <location>
        <begin position="2136"/>
        <end position="2149"/>
    </location>
</feature>
<keyword evidence="4" id="KW-0343">GTPase activation</keyword>
<feature type="compositionally biased region" description="Pro residues" evidence="15">
    <location>
        <begin position="1319"/>
        <end position="1328"/>
    </location>
</feature>
<feature type="compositionally biased region" description="Pro residues" evidence="15">
    <location>
        <begin position="1579"/>
        <end position="1593"/>
    </location>
</feature>
<evidence type="ECO:0000256" key="11">
    <source>
        <dbReference type="ARBA" id="ARBA00075193"/>
    </source>
</evidence>
<dbReference type="EMBL" id="JAIQCJ010001271">
    <property type="protein sequence ID" value="KAJ8791444.1"/>
    <property type="molecule type" value="Genomic_DNA"/>
</dbReference>
<sequence length="2149" mass="229402">MRLTQQEGERLEYTTTGKREYIGTPPNREPSLSSFPLPASFLHPRQYFWGRPPGSKPLLAILKPDLAPQVEDTPQKTLSSSRSRRSRLPEAPRALATGPKSPELFEESWPSSSGTPSPPSTTEGQMGASPPPTVTDSEDSVMAKYINRFRQAQPTSREERQSAGPTPADFWWLWPESPDPSSQLAAGANEPEGRPNTAVPTRAKVASASQTMAPLQEVKQSLNTWNSSLLDLETLSLQSRAARLLKRRSWDAVLHRTDALHVSQDSPTPAPAPIPTPSPVSSRAPLRPEDDILYQWRQRRKLEQARGSRGDGTWVLPQTPALTPTVPIPICLQTSPAPAETLGSLGTQPNCIPLWGSVAPPGPREAFRLERPPIPPGFSPHIFWGPSPHGFFWAPQPGPWVSLGAIPPTAAASTPAPPASTPAPPASTTATSASTPAPPAAPQGPPTPAPCSPAELERQSSKPRRSRAQRRESAGRITAADEGPGPQLRGALGQVVAARLFPASLEGTAPRQEGPPPPEAESQKVKATRPQTETLSPRSEVTAPPPESRCRQAETPQGRSKAEGRNAKAMLPLVGSVPRKDKDTFLAEVGCKPPKVRPPPAEEAATCVKAPPRPFKEGALEVVAAPSSADGHAPSEDLLSQAARLLQAAEGELMRTDARGCPDLDGSPARYESGPLNLALFPPDSDGSEFQDDPILLVLRVQRAELRRQKSVSQGPGLDFSIYSQSQVLSSGFVGSKPHLFSDSPQISIFSLEPQARSTDSLDGPGEGSVQPLPPAGGPSVKGKPGKRLSAPRGPFPRLADCAHFHYENVDFGHIQLLLSPEREGPSFSGENELVFGVQVTCQGRSWPVLRSYDDFRSLDAHLHRCIFDRRFSCLPELPPPPEGARAAQMLVPLLLQYLETLSGLVDSNLNCGPVLTWMELDNHGRRLLLSEEASLNIPAVAAAHVVKRYTAQAPDELSFEVGDIVSVIDMPPTEDRSWWRGKRGFQVGFFPSECVELFTERPGPGLKGDADGPPGGVPAPQGISSLTSAVPRPRGKLAGLLRTFMHSRPSRQRLRQRGILRQRVFGCDLGEHLSNSGQDVPQVLRCCSEFIEAHGVVDGIYRLSGVSSNIQRLRHEFDSERIPELSGPAFLQDIHSVSSLCKLYFRELPNPLLTYQLYGKFSEAMSVPGEEERLVRVHDVIQQLPPPHYRTLEYLLRHLARMARHSANTSMHARNLAIVWAPNLLRSMELESVGLGGAAAFREVRVQSVVVEFLLTHVDVLFSDTFTSAGLDPAGMPIHPRCPDYCPLIVRAAAGGQLLGALGALGPPGRRWEVPRLDPAPAPPRLPALPRTPAQSGFSTSEGPLARGRCLLPRPKSLAGSGPSTRLLTLEEAQARTQGRLGTPTEPTTSKAPASPVERRKGERGEKQRKPGGSSWKTFFALGRGPSIPRKKPLPWLGGTRARPPPSGSRPDTVTLRSTKSEESLSSQASGAGLQRLHRLRRPHSSSDAFPVGPAPAGSCESLSSSEPSESSESSSSESSSSESSAAGLGALSGSPSHRASAWLDDGDELDFSPPRCLEGLRGLDFDPLTFRCSSPTPGDPAPPASPAPPAPASAFPPRVTPQALSPRGPAGPASPIALDISEPLAVSVPPAVLELLGAGGTPASATPAPALSPSPGLRPHLIPLLLRGAEAQLSDTCQQEICSKLALPGPRGAQGQHGESCPAHPTPHPHNPEAAPKTLLTPLPTPLLGAAMDSPLLPPPLSLLRPGGAPPPPPKNPARLMALALAERAQQVAQRQSQQEQGSTPSAPHSPFHGSLSLEVGSEPPGTSGSGPPPHSLAHPGAWAPGPPPSLPRQQIDGSLVRSQRPTGTSRRGPRGPSQVSAQLRTGGRCRDVPEMAAHSLCSVPPQVPTPGFFSSAPRECLPSFLGVPRPGLYPLGSPSFQPSSPAPVWRSPLGPPAPLDRGENLYYEIEAGEGSPYSGPTRSWSPLRSMPPDRLNASYGMLGQSPPLHRSPDFLVSYPPPRSCFPHDHLGYSAPQHPARRPTRPEPLYVNLALGPRGPSPASSSSSSPPAHPRSRSDPGPPAPRLPQKQRAPWGHHTPHRVPGSWGPPDPLPYRAAPPAYGRGGEHHRGSLYRNGGQGREGAGPPPPYPTPSWSFHSEGQTRSYC</sequence>
<feature type="region of interest" description="Disordered" evidence="15">
    <location>
        <begin position="503"/>
        <end position="576"/>
    </location>
</feature>
<feature type="compositionally biased region" description="Low complexity" evidence="15">
    <location>
        <begin position="107"/>
        <end position="124"/>
    </location>
</feature>
<evidence type="ECO:0000259" key="16">
    <source>
        <dbReference type="PROSITE" id="PS50002"/>
    </source>
</evidence>
<feature type="domain" description="Rho-GAP" evidence="17">
    <location>
        <begin position="1068"/>
        <end position="1263"/>
    </location>
</feature>
<feature type="region of interest" description="Disordered" evidence="15">
    <location>
        <begin position="1953"/>
        <end position="2149"/>
    </location>
</feature>
<evidence type="ECO:0000256" key="9">
    <source>
        <dbReference type="ARBA" id="ARBA00065948"/>
    </source>
</evidence>
<dbReference type="PROSITE" id="PS50002">
    <property type="entry name" value="SH3"/>
    <property type="match status" value="1"/>
</dbReference>